<dbReference type="Pfam" id="PF13306">
    <property type="entry name" value="LRR_5"/>
    <property type="match status" value="5"/>
</dbReference>
<keyword evidence="1" id="KW-0812">Transmembrane</keyword>
<organism evidence="2 3">
    <name type="scientific">Trichomonas vaginalis (strain ATCC PRA-98 / G3)</name>
    <dbReference type="NCBI Taxonomy" id="412133"/>
    <lineage>
        <taxon>Eukaryota</taxon>
        <taxon>Metamonada</taxon>
        <taxon>Parabasalia</taxon>
        <taxon>Trichomonadida</taxon>
        <taxon>Trichomonadidae</taxon>
        <taxon>Trichomonas</taxon>
    </lineage>
</organism>
<evidence type="ECO:0000313" key="3">
    <source>
        <dbReference type="Proteomes" id="UP000001542"/>
    </source>
</evidence>
<dbReference type="VEuPathDB" id="TrichDB:TVAG_336900"/>
<dbReference type="InterPro" id="IPR026906">
    <property type="entry name" value="LRR_5"/>
</dbReference>
<name>A2EPW0_TRIV3</name>
<keyword evidence="3" id="KW-1185">Reference proteome</keyword>
<dbReference type="KEGG" id="tva:4763164"/>
<dbReference type="InParanoid" id="A2EPW0"/>
<dbReference type="VEuPathDB" id="TrichDB:TVAGG3_0359770"/>
<protein>
    <submittedName>
        <fullName evidence="2">Surface antigen BspA-like</fullName>
    </submittedName>
</protein>
<reference evidence="2" key="2">
    <citation type="journal article" date="2007" name="Science">
        <title>Draft genome sequence of the sexually transmitted pathogen Trichomonas vaginalis.</title>
        <authorList>
            <person name="Carlton J.M."/>
            <person name="Hirt R.P."/>
            <person name="Silva J.C."/>
            <person name="Delcher A.L."/>
            <person name="Schatz M."/>
            <person name="Zhao Q."/>
            <person name="Wortman J.R."/>
            <person name="Bidwell S.L."/>
            <person name="Alsmark U.C.M."/>
            <person name="Besteiro S."/>
            <person name="Sicheritz-Ponten T."/>
            <person name="Noel C.J."/>
            <person name="Dacks J.B."/>
            <person name="Foster P.G."/>
            <person name="Simillion C."/>
            <person name="Van de Peer Y."/>
            <person name="Miranda-Saavedra D."/>
            <person name="Barton G.J."/>
            <person name="Westrop G.D."/>
            <person name="Mueller S."/>
            <person name="Dessi D."/>
            <person name="Fiori P.L."/>
            <person name="Ren Q."/>
            <person name="Paulsen I."/>
            <person name="Zhang H."/>
            <person name="Bastida-Corcuera F.D."/>
            <person name="Simoes-Barbosa A."/>
            <person name="Brown M.T."/>
            <person name="Hayes R.D."/>
            <person name="Mukherjee M."/>
            <person name="Okumura C.Y."/>
            <person name="Schneider R."/>
            <person name="Smith A.J."/>
            <person name="Vanacova S."/>
            <person name="Villalvazo M."/>
            <person name="Haas B.J."/>
            <person name="Pertea M."/>
            <person name="Feldblyum T.V."/>
            <person name="Utterback T.R."/>
            <person name="Shu C.L."/>
            <person name="Osoegawa K."/>
            <person name="de Jong P.J."/>
            <person name="Hrdy I."/>
            <person name="Horvathova L."/>
            <person name="Zubacova Z."/>
            <person name="Dolezal P."/>
            <person name="Malik S.B."/>
            <person name="Logsdon J.M. Jr."/>
            <person name="Henze K."/>
            <person name="Gupta A."/>
            <person name="Wang C.C."/>
            <person name="Dunne R.L."/>
            <person name="Upcroft J.A."/>
            <person name="Upcroft P."/>
            <person name="White O."/>
            <person name="Salzberg S.L."/>
            <person name="Tang P."/>
            <person name="Chiu C.-H."/>
            <person name="Lee Y.-S."/>
            <person name="Embley T.M."/>
            <person name="Coombs G.H."/>
            <person name="Mottram J.C."/>
            <person name="Tachezy J."/>
            <person name="Fraser-Liggett C.M."/>
            <person name="Johnson P.J."/>
        </authorList>
    </citation>
    <scope>NUCLEOTIDE SEQUENCE [LARGE SCALE GENOMIC DNA]</scope>
    <source>
        <strain evidence="2">G3</strain>
    </source>
</reference>
<keyword evidence="1" id="KW-0472">Membrane</keyword>
<keyword evidence="1" id="KW-1133">Transmembrane helix</keyword>
<sequence length="1008" mass="114809">MFQSLIIQSLLCKRIAINSEITYSSDAVTVTDVQDLTILEQFRQKLVINSEDVDLPLRSETKMLEYFQYIVLNTKIQVIPAKWFSGLTNIIQVTLPTTVTEIGDSAFANSSIQVIENLNLVTTFKPNCFYGCANIEKLTINASIIPDYFAYRCTSLKEINFENDIGQIGKFAFTYYSSLASFNFDKLIKDSSETNTGYIDNYAFAYSGIKQASFFRTGERAFAYTPLEKYEVRDQGTIGKYALEGTQFKKVELTYSYGNSYAFARCPLLEEATLYILGTDKYIPTGIFENCKSLKRVIAKNATMVHQRAFYGCTSLESLETDQPLTEIEGSAFAYCYNLSLTIDGNTKEVYAYAFLYCKKVKISNYNITSVYSHAFCGCDSITSLYINTTLNNYEFYCCYNLTSVELGEEIKSIPESCFANCTKLQSVVINNIIWSMRLDKSCFTGCTNLTNIKFEYIDRVTIYMYCLEHTGPIENLKLTNSTINSYAFSHSQIKSFTYGGPFMRIDNDAFYNCSNLEKVTILKDAIYFNPLAFPYCDKVKFEFEPGNEIIQERNGLVTKLEIGDEENKTYVNAVLQSYSETTFTIPGQYAGAYNGAFYFAEKVEKIIVDKKMRNRLDACRHVKELVISIDNYSDPFNVSASFCQNSINLTTLKIEKAVTLIGDWAFRNCEKLENVTLPEICVLGSSVFDGCTSLKEIKVPLFTEGGNHLFSRCTSLKKVEFHPLQTKITEYMFYGSGLETFTVPDSITSIGDSAFLFCNNLKEFHFGSGVSTINPNWFKANNDRFDRNIINITFYLPAQFQVNNFKWTQDFGYIDVKIDEQNPFYYTKDHAIIDKQTNTLLATFGDIGKTYSVPKDVEFINENSITSSKVLIYQDADRKDLINDKYQGIILKIPETVKKFLKQQPNPNMYGTPLCYKGKYYQNFFNTYYMKTTKKYIYRDAGGQLLDYDCDYEYDEERHVIGLTKPEVGLIAGSVVIAVLLIAAIFIFILLPLTKLLMKAAEDEVAP</sequence>
<evidence type="ECO:0000256" key="1">
    <source>
        <dbReference type="SAM" id="Phobius"/>
    </source>
</evidence>
<dbReference type="AlphaFoldDB" id="A2EPW0"/>
<dbReference type="InterPro" id="IPR053139">
    <property type="entry name" value="Surface_bspA-like"/>
</dbReference>
<dbReference type="InterPro" id="IPR032675">
    <property type="entry name" value="LRR_dom_sf"/>
</dbReference>
<dbReference type="Gene3D" id="3.80.10.10">
    <property type="entry name" value="Ribonuclease Inhibitor"/>
    <property type="match status" value="7"/>
</dbReference>
<dbReference type="eggNOG" id="ENOG502SA9M">
    <property type="taxonomic scope" value="Eukaryota"/>
</dbReference>
<evidence type="ECO:0000313" key="2">
    <source>
        <dbReference type="EMBL" id="EAY05298.1"/>
    </source>
</evidence>
<dbReference type="Proteomes" id="UP000001542">
    <property type="component" value="Unassembled WGS sequence"/>
</dbReference>
<dbReference type="EMBL" id="DS113452">
    <property type="protein sequence ID" value="EAY05298.1"/>
    <property type="molecule type" value="Genomic_DNA"/>
</dbReference>
<reference evidence="2" key="1">
    <citation type="submission" date="2006-10" db="EMBL/GenBank/DDBJ databases">
        <authorList>
            <person name="Amadeo P."/>
            <person name="Zhao Q."/>
            <person name="Wortman J."/>
            <person name="Fraser-Liggett C."/>
            <person name="Carlton J."/>
        </authorList>
    </citation>
    <scope>NUCLEOTIDE SEQUENCE</scope>
    <source>
        <strain evidence="2">G3</strain>
    </source>
</reference>
<dbReference type="PANTHER" id="PTHR45661:SF3">
    <property type="entry name" value="IG-LIKE DOMAIN-CONTAINING PROTEIN"/>
    <property type="match status" value="1"/>
</dbReference>
<dbReference type="PANTHER" id="PTHR45661">
    <property type="entry name" value="SURFACE ANTIGEN"/>
    <property type="match status" value="1"/>
</dbReference>
<dbReference type="SUPFAM" id="SSF52058">
    <property type="entry name" value="L domain-like"/>
    <property type="match status" value="2"/>
</dbReference>
<accession>A2EPW0</accession>
<dbReference type="RefSeq" id="XP_001317521.1">
    <property type="nucleotide sequence ID" value="XM_001317486.1"/>
</dbReference>
<proteinExistence type="predicted"/>
<feature type="transmembrane region" description="Helical" evidence="1">
    <location>
        <begin position="969"/>
        <end position="992"/>
    </location>
</feature>
<gene>
    <name evidence="2" type="ORF">TVAG_336900</name>
</gene>